<dbReference type="EMBL" id="CATQJL010000112">
    <property type="protein sequence ID" value="CAJ0595682.1"/>
    <property type="molecule type" value="Genomic_DNA"/>
</dbReference>
<keyword evidence="2" id="KW-1185">Reference proteome</keyword>
<sequence>MHFIRLSEANLDEVLKFILDDLEAIEPLIESLSIGKEDCSAFFRSLLNEAVRSQVSYFVKGDDGKIAGVRLSTFLTRGENDRETEYTPTPELSQNLERAQCLLWHLNRQFWQNMSPDIEKVYYLMAVILAPRFRYTDLADKLVHHNMDELRTMGAQGLVANAGIFHNDKLLEMLGFRIMAEAIDGAVNNSIRKNSFEYDDNTQKTQLVYKEMWRGEELGTRIVI</sequence>
<dbReference type="AlphaFoldDB" id="A0AA36GP14"/>
<dbReference type="Gene3D" id="3.40.630.30">
    <property type="match status" value="1"/>
</dbReference>
<name>A0AA36GP14_CYLNA</name>
<evidence type="ECO:0008006" key="3">
    <source>
        <dbReference type="Google" id="ProtNLM"/>
    </source>
</evidence>
<proteinExistence type="predicted"/>
<dbReference type="SUPFAM" id="SSF55729">
    <property type="entry name" value="Acyl-CoA N-acyltransferases (Nat)"/>
    <property type="match status" value="1"/>
</dbReference>
<protein>
    <recommendedName>
        <fullName evidence="3">N-acetyltransferase domain-containing protein</fullName>
    </recommendedName>
</protein>
<dbReference type="PANTHER" id="PTHR20905:SF1">
    <property type="entry name" value="AT07410P-RELATED"/>
    <property type="match status" value="1"/>
</dbReference>
<dbReference type="PANTHER" id="PTHR20905">
    <property type="entry name" value="N-ACETYLTRANSFERASE-RELATED"/>
    <property type="match status" value="1"/>
</dbReference>
<dbReference type="Proteomes" id="UP001176961">
    <property type="component" value="Unassembled WGS sequence"/>
</dbReference>
<dbReference type="InterPro" id="IPR016181">
    <property type="entry name" value="Acyl_CoA_acyltransferase"/>
</dbReference>
<reference evidence="1" key="1">
    <citation type="submission" date="2023-07" db="EMBL/GenBank/DDBJ databases">
        <authorList>
            <consortium name="CYATHOMIX"/>
        </authorList>
    </citation>
    <scope>NUCLEOTIDE SEQUENCE</scope>
    <source>
        <strain evidence="1">N/A</strain>
    </source>
</reference>
<dbReference type="GO" id="GO:0008080">
    <property type="term" value="F:N-acetyltransferase activity"/>
    <property type="evidence" value="ECO:0007669"/>
    <property type="project" value="TreeGrafter"/>
</dbReference>
<gene>
    <name evidence="1" type="ORF">CYNAS_LOCUS7665</name>
</gene>
<accession>A0AA36GP14</accession>
<comment type="caution">
    <text evidence="1">The sequence shown here is derived from an EMBL/GenBank/DDBJ whole genome shotgun (WGS) entry which is preliminary data.</text>
</comment>
<organism evidence="1 2">
    <name type="scientific">Cylicocyclus nassatus</name>
    <name type="common">Nematode worm</name>
    <dbReference type="NCBI Taxonomy" id="53992"/>
    <lineage>
        <taxon>Eukaryota</taxon>
        <taxon>Metazoa</taxon>
        <taxon>Ecdysozoa</taxon>
        <taxon>Nematoda</taxon>
        <taxon>Chromadorea</taxon>
        <taxon>Rhabditida</taxon>
        <taxon>Rhabditina</taxon>
        <taxon>Rhabditomorpha</taxon>
        <taxon>Strongyloidea</taxon>
        <taxon>Strongylidae</taxon>
        <taxon>Cylicocyclus</taxon>
    </lineage>
</organism>
<evidence type="ECO:0000313" key="1">
    <source>
        <dbReference type="EMBL" id="CAJ0595682.1"/>
    </source>
</evidence>
<evidence type="ECO:0000313" key="2">
    <source>
        <dbReference type="Proteomes" id="UP001176961"/>
    </source>
</evidence>